<sequence>MQRSFRPLSDRLSRGNTTQGSTNIHRPKVGHEHPTFKHERKRMILRSLPSLIEVGLTVLAVDSVVNEYETASGPRLVTDLYPYPTAVPRVVYWVFKKRFSLSLTYIEVSPLFTYLSTTPLGLCPFHKLYILRNMVKAPDSPNCSPPLPPIPLSAGDAPLDQTQSRPLGYFLPDLVGHCSFPLTYNTHGDEVARESDKWLDNGCPELTPKKRKALYGLHAGELTAFCYTSCDAHRLRVISDFMNYLFHLDNISDGMMTREADKLSDVVMNALWFPEEYRPGKGQPAEEISAGKLARDYWTRCIADAGPRCQARFKENLQLFFEAVHIQATHRELGEIPDLESYIDVRRDESGCKPVFDLIEYGLGIDLPDEVAEHPIIKALNQGSNDLVTWSNDIFSYNVEQARGDTHNMVIILETVYGMELQVAMDYVGEMCRLTMENFVENKAKIPSFGCPRLDRDVAGYVQGLQDWIVGALHWSFMSQRYFGLEGSEVKKHRYVKLLPKNVSSSVNESCPSSS</sequence>
<dbReference type="AlphaFoldDB" id="A0A286UVW1"/>
<dbReference type="STRING" id="2282107.A0A286UVW1"/>
<dbReference type="SUPFAM" id="SSF48576">
    <property type="entry name" value="Terpenoid synthases"/>
    <property type="match status" value="1"/>
</dbReference>
<accession>A0A286UVW1</accession>
<evidence type="ECO:0000256" key="7">
    <source>
        <dbReference type="SAM" id="MobiDB-lite"/>
    </source>
</evidence>
<keyword evidence="3 6" id="KW-0479">Metal-binding</keyword>
<evidence type="ECO:0000256" key="6">
    <source>
        <dbReference type="RuleBase" id="RU366034"/>
    </source>
</evidence>
<dbReference type="Pfam" id="PF19086">
    <property type="entry name" value="Terpene_syn_C_2"/>
    <property type="match status" value="1"/>
</dbReference>
<evidence type="ECO:0000313" key="9">
    <source>
        <dbReference type="Proteomes" id="UP000217199"/>
    </source>
</evidence>
<keyword evidence="5 6" id="KW-0456">Lyase</keyword>
<evidence type="ECO:0000256" key="3">
    <source>
        <dbReference type="ARBA" id="ARBA00022723"/>
    </source>
</evidence>
<dbReference type="EC" id="4.2.3.-" evidence="6"/>
<feature type="region of interest" description="Disordered" evidence="7">
    <location>
        <begin position="1"/>
        <end position="36"/>
    </location>
</feature>
<keyword evidence="9" id="KW-1185">Reference proteome</keyword>
<proteinExistence type="inferred from homology"/>
<dbReference type="InParanoid" id="A0A286UVW1"/>
<evidence type="ECO:0000256" key="5">
    <source>
        <dbReference type="ARBA" id="ARBA00023239"/>
    </source>
</evidence>
<dbReference type="InterPro" id="IPR008949">
    <property type="entry name" value="Isoprenoid_synthase_dom_sf"/>
</dbReference>
<evidence type="ECO:0000256" key="2">
    <source>
        <dbReference type="ARBA" id="ARBA00006333"/>
    </source>
</evidence>
<comment type="cofactor">
    <cofactor evidence="1 6">
        <name>Mg(2+)</name>
        <dbReference type="ChEBI" id="CHEBI:18420"/>
    </cofactor>
</comment>
<keyword evidence="4 6" id="KW-0460">Magnesium</keyword>
<feature type="compositionally biased region" description="Polar residues" evidence="7">
    <location>
        <begin position="14"/>
        <end position="24"/>
    </location>
</feature>
<evidence type="ECO:0000256" key="1">
    <source>
        <dbReference type="ARBA" id="ARBA00001946"/>
    </source>
</evidence>
<protein>
    <recommendedName>
        <fullName evidence="6">Terpene synthase</fullName>
        <ecNumber evidence="6">4.2.3.-</ecNumber>
    </recommendedName>
</protein>
<organism evidence="8 9">
    <name type="scientific">Pyrrhoderma noxium</name>
    <dbReference type="NCBI Taxonomy" id="2282107"/>
    <lineage>
        <taxon>Eukaryota</taxon>
        <taxon>Fungi</taxon>
        <taxon>Dikarya</taxon>
        <taxon>Basidiomycota</taxon>
        <taxon>Agaricomycotina</taxon>
        <taxon>Agaricomycetes</taxon>
        <taxon>Hymenochaetales</taxon>
        <taxon>Hymenochaetaceae</taxon>
        <taxon>Pyrrhoderma</taxon>
    </lineage>
</organism>
<name>A0A286UVW1_9AGAM</name>
<dbReference type="PANTHER" id="PTHR35201:SF4">
    <property type="entry name" value="BETA-PINACENE SYNTHASE-RELATED"/>
    <property type="match status" value="1"/>
</dbReference>
<dbReference type="GO" id="GO:0008299">
    <property type="term" value="P:isoprenoid biosynthetic process"/>
    <property type="evidence" value="ECO:0007669"/>
    <property type="project" value="UniProtKB-ARBA"/>
</dbReference>
<comment type="similarity">
    <text evidence="2 6">Belongs to the terpene synthase family.</text>
</comment>
<dbReference type="InterPro" id="IPR034686">
    <property type="entry name" value="Terpene_cyclase-like_2"/>
</dbReference>
<dbReference type="Gene3D" id="1.10.600.10">
    <property type="entry name" value="Farnesyl Diphosphate Synthase"/>
    <property type="match status" value="1"/>
</dbReference>
<evidence type="ECO:0000256" key="4">
    <source>
        <dbReference type="ARBA" id="ARBA00022842"/>
    </source>
</evidence>
<comment type="caution">
    <text evidence="8">The sequence shown here is derived from an EMBL/GenBank/DDBJ whole genome shotgun (WGS) entry which is preliminary data.</text>
</comment>
<gene>
    <name evidence="8" type="ORF">PNOK_0081800</name>
</gene>
<dbReference type="GO" id="GO:0010333">
    <property type="term" value="F:terpene synthase activity"/>
    <property type="evidence" value="ECO:0007669"/>
    <property type="project" value="InterPro"/>
</dbReference>
<reference evidence="8 9" key="1">
    <citation type="journal article" date="2017" name="Mol. Ecol.">
        <title>Comparative and population genomic landscape of Phellinus noxius: A hypervariable fungus causing root rot in trees.</title>
        <authorList>
            <person name="Chung C.L."/>
            <person name="Lee T.J."/>
            <person name="Akiba M."/>
            <person name="Lee H.H."/>
            <person name="Kuo T.H."/>
            <person name="Liu D."/>
            <person name="Ke H.M."/>
            <person name="Yokoi T."/>
            <person name="Roa M.B."/>
            <person name="Lu M.J."/>
            <person name="Chang Y.Y."/>
            <person name="Ann P.J."/>
            <person name="Tsai J.N."/>
            <person name="Chen C.Y."/>
            <person name="Tzean S.S."/>
            <person name="Ota Y."/>
            <person name="Hattori T."/>
            <person name="Sahashi N."/>
            <person name="Liou R.F."/>
            <person name="Kikuchi T."/>
            <person name="Tsai I.J."/>
        </authorList>
    </citation>
    <scope>NUCLEOTIDE SEQUENCE [LARGE SCALE GENOMIC DNA]</scope>
    <source>
        <strain evidence="8 9">FFPRI411160</strain>
    </source>
</reference>
<dbReference type="SFLD" id="SFLDS00005">
    <property type="entry name" value="Isoprenoid_Synthase_Type_I"/>
    <property type="match status" value="1"/>
</dbReference>
<dbReference type="OrthoDB" id="2861623at2759"/>
<dbReference type="PANTHER" id="PTHR35201">
    <property type="entry name" value="TERPENE SYNTHASE"/>
    <property type="match status" value="1"/>
</dbReference>
<dbReference type="EMBL" id="NBII01000001">
    <property type="protein sequence ID" value="PAV23750.1"/>
    <property type="molecule type" value="Genomic_DNA"/>
</dbReference>
<dbReference type="SFLD" id="SFLDG01020">
    <property type="entry name" value="Terpene_Cyclase_Like_2"/>
    <property type="match status" value="1"/>
</dbReference>
<dbReference type="Proteomes" id="UP000217199">
    <property type="component" value="Unassembled WGS sequence"/>
</dbReference>
<dbReference type="GO" id="GO:0046872">
    <property type="term" value="F:metal ion binding"/>
    <property type="evidence" value="ECO:0007669"/>
    <property type="project" value="UniProtKB-KW"/>
</dbReference>
<evidence type="ECO:0000313" key="8">
    <source>
        <dbReference type="EMBL" id="PAV23750.1"/>
    </source>
</evidence>